<dbReference type="FunFam" id="3.40.47.10:FF:000019">
    <property type="entry name" value="Polyketide synthase type I"/>
    <property type="match status" value="3"/>
</dbReference>
<feature type="domain" description="Carrier" evidence="13">
    <location>
        <begin position="2373"/>
        <end position="2450"/>
    </location>
</feature>
<dbReference type="Gene3D" id="3.40.50.150">
    <property type="entry name" value="Vaccinia Virus protein VP39"/>
    <property type="match status" value="1"/>
</dbReference>
<dbReference type="InterPro" id="IPR054514">
    <property type="entry name" value="RhiE-like_linker"/>
</dbReference>
<dbReference type="GO" id="GO:0031177">
    <property type="term" value="F:phosphopantetheine binding"/>
    <property type="evidence" value="ECO:0007669"/>
    <property type="project" value="InterPro"/>
</dbReference>
<feature type="region of interest" description="Disordered" evidence="12">
    <location>
        <begin position="4545"/>
        <end position="4566"/>
    </location>
</feature>
<feature type="domain" description="Ketosynthase family 3 (KS3)" evidence="14">
    <location>
        <begin position="7"/>
        <end position="435"/>
    </location>
</feature>
<evidence type="ECO:0000256" key="12">
    <source>
        <dbReference type="SAM" id="MobiDB-lite"/>
    </source>
</evidence>
<dbReference type="InterPro" id="IPR049552">
    <property type="entry name" value="PKS_DH_N"/>
</dbReference>
<dbReference type="InterPro" id="IPR050091">
    <property type="entry name" value="PKS_NRPS_Biosynth_Enz"/>
</dbReference>
<accession>A0A6L9MBZ6</accession>
<dbReference type="InterPro" id="IPR036291">
    <property type="entry name" value="NAD(P)-bd_dom_sf"/>
</dbReference>
<dbReference type="InterPro" id="IPR013217">
    <property type="entry name" value="Methyltransf_12"/>
</dbReference>
<feature type="domain" description="Carrier" evidence="13">
    <location>
        <begin position="1341"/>
        <end position="1414"/>
    </location>
</feature>
<dbReference type="GO" id="GO:0004312">
    <property type="term" value="F:fatty acid synthase activity"/>
    <property type="evidence" value="ECO:0007669"/>
    <property type="project" value="TreeGrafter"/>
</dbReference>
<dbReference type="PROSITE" id="PS00012">
    <property type="entry name" value="PHOSPHOPANTETHEINE"/>
    <property type="match status" value="3"/>
</dbReference>
<feature type="domain" description="PKS/mFAS DH" evidence="15">
    <location>
        <begin position="593"/>
        <end position="872"/>
    </location>
</feature>
<keyword evidence="7" id="KW-0677">Repeat</keyword>
<comment type="catalytic activity">
    <reaction evidence="9">
        <text>a (3S)-3-hydroxyacyl-CoA + NAD(+) = a 3-oxoacyl-CoA + NADH + H(+)</text>
        <dbReference type="Rhea" id="RHEA:22432"/>
        <dbReference type="ChEBI" id="CHEBI:15378"/>
        <dbReference type="ChEBI" id="CHEBI:57318"/>
        <dbReference type="ChEBI" id="CHEBI:57540"/>
        <dbReference type="ChEBI" id="CHEBI:57945"/>
        <dbReference type="ChEBI" id="CHEBI:90726"/>
        <dbReference type="EC" id="1.1.1.35"/>
    </reaction>
</comment>
<dbReference type="GO" id="GO:0006633">
    <property type="term" value="P:fatty acid biosynthetic process"/>
    <property type="evidence" value="ECO:0007669"/>
    <property type="project" value="InterPro"/>
</dbReference>
<dbReference type="PROSITE" id="PS52004">
    <property type="entry name" value="KS3_2"/>
    <property type="match status" value="6"/>
</dbReference>
<evidence type="ECO:0000259" key="15">
    <source>
        <dbReference type="PROSITE" id="PS52019"/>
    </source>
</evidence>
<dbReference type="InterPro" id="IPR006162">
    <property type="entry name" value="Ppantetheine_attach_site"/>
</dbReference>
<dbReference type="InterPro" id="IPR016039">
    <property type="entry name" value="Thiolase-like"/>
</dbReference>
<dbReference type="InterPro" id="IPR020806">
    <property type="entry name" value="PKS_PP-bd"/>
</dbReference>
<dbReference type="InterPro" id="IPR014031">
    <property type="entry name" value="Ketoacyl_synth_C"/>
</dbReference>
<evidence type="ECO:0000313" key="17">
    <source>
        <dbReference type="Proteomes" id="UP000476332"/>
    </source>
</evidence>
<comment type="subcellular location">
    <subcellularLocation>
        <location evidence="1">Cytoplasm</location>
    </subcellularLocation>
</comment>
<dbReference type="SUPFAM" id="SSF51735">
    <property type="entry name" value="NAD(P)-binding Rossmann-fold domains"/>
    <property type="match status" value="2"/>
</dbReference>
<feature type="domain" description="Ketosynthase family 3 (KS3)" evidence="14">
    <location>
        <begin position="2500"/>
        <end position="2923"/>
    </location>
</feature>
<dbReference type="Pfam" id="PF00550">
    <property type="entry name" value="PP-binding"/>
    <property type="match status" value="6"/>
</dbReference>
<evidence type="ECO:0000256" key="3">
    <source>
        <dbReference type="ARBA" id="ARBA00022450"/>
    </source>
</evidence>
<evidence type="ECO:0000256" key="6">
    <source>
        <dbReference type="ARBA" id="ARBA00022679"/>
    </source>
</evidence>
<dbReference type="SMART" id="SM00822">
    <property type="entry name" value="PKS_KR"/>
    <property type="match status" value="2"/>
</dbReference>
<evidence type="ECO:0000313" key="16">
    <source>
        <dbReference type="EMBL" id="NDV85374.1"/>
    </source>
</evidence>
<dbReference type="SMART" id="SM00825">
    <property type="entry name" value="PKS_KS"/>
    <property type="match status" value="6"/>
</dbReference>
<organism evidence="16 17">
    <name type="scientific">Aurantimonas aggregata</name>
    <dbReference type="NCBI Taxonomy" id="2047720"/>
    <lineage>
        <taxon>Bacteria</taxon>
        <taxon>Pseudomonadati</taxon>
        <taxon>Pseudomonadota</taxon>
        <taxon>Alphaproteobacteria</taxon>
        <taxon>Hyphomicrobiales</taxon>
        <taxon>Aurantimonadaceae</taxon>
        <taxon>Aurantimonas</taxon>
    </lineage>
</organism>
<gene>
    <name evidence="16" type="ORF">GTW51_01520</name>
</gene>
<dbReference type="Gene3D" id="3.10.129.110">
    <property type="entry name" value="Polyketide synthase dehydratase"/>
    <property type="match status" value="3"/>
</dbReference>
<dbReference type="Pfam" id="PF00378">
    <property type="entry name" value="ECH_1"/>
    <property type="match status" value="1"/>
</dbReference>
<keyword evidence="8" id="KW-0511">Multifunctional enzyme</keyword>
<protein>
    <submittedName>
        <fullName evidence="16">SDR family NAD(P)-dependent oxidoreductase</fullName>
    </submittedName>
</protein>
<dbReference type="Gene3D" id="3.40.50.720">
    <property type="entry name" value="NAD(P)-binding Rossmann-like Domain"/>
    <property type="match status" value="2"/>
</dbReference>
<dbReference type="InterPro" id="IPR042104">
    <property type="entry name" value="PKS_dehydratase_sf"/>
</dbReference>
<dbReference type="CDD" id="cd08953">
    <property type="entry name" value="KR_2_SDR_x"/>
    <property type="match status" value="2"/>
</dbReference>
<dbReference type="Pfam" id="PF21089">
    <property type="entry name" value="PKS_DH_N"/>
    <property type="match status" value="1"/>
</dbReference>
<dbReference type="Pfam" id="PF22336">
    <property type="entry name" value="RhiE-like_linker"/>
    <property type="match status" value="4"/>
</dbReference>
<dbReference type="InterPro" id="IPR009081">
    <property type="entry name" value="PP-bd_ACP"/>
</dbReference>
<dbReference type="InterPro" id="IPR057326">
    <property type="entry name" value="KR_dom"/>
</dbReference>
<evidence type="ECO:0000259" key="13">
    <source>
        <dbReference type="PROSITE" id="PS50075"/>
    </source>
</evidence>
<dbReference type="SUPFAM" id="SSF47336">
    <property type="entry name" value="ACP-like"/>
    <property type="match status" value="7"/>
</dbReference>
<dbReference type="InterPro" id="IPR013968">
    <property type="entry name" value="PKS_KR"/>
</dbReference>
<dbReference type="SMART" id="SM00826">
    <property type="entry name" value="PKS_DH"/>
    <property type="match status" value="1"/>
</dbReference>
<dbReference type="Pfam" id="PF22621">
    <property type="entry name" value="CurL-like_PKS_C"/>
    <property type="match status" value="1"/>
</dbReference>
<feature type="compositionally biased region" description="Basic and acidic residues" evidence="12">
    <location>
        <begin position="4550"/>
        <end position="4565"/>
    </location>
</feature>
<dbReference type="NCBIfam" id="NF005496">
    <property type="entry name" value="PRK07110.1"/>
    <property type="match status" value="1"/>
</dbReference>
<proteinExistence type="predicted"/>
<evidence type="ECO:0000256" key="11">
    <source>
        <dbReference type="PROSITE-ProRule" id="PRU01363"/>
    </source>
</evidence>
<evidence type="ECO:0000259" key="14">
    <source>
        <dbReference type="PROSITE" id="PS52004"/>
    </source>
</evidence>
<feature type="domain" description="Ketosynthase family 3 (KS3)" evidence="14">
    <location>
        <begin position="6046"/>
        <end position="6466"/>
    </location>
</feature>
<reference evidence="16 17" key="1">
    <citation type="submission" date="2020-01" db="EMBL/GenBank/DDBJ databases">
        <title>Genomes of bacteria type strains.</title>
        <authorList>
            <person name="Chen J."/>
            <person name="Zhu S."/>
            <person name="Chen J."/>
        </authorList>
    </citation>
    <scope>NUCLEOTIDE SEQUENCE [LARGE SCALE GENOMIC DNA]</scope>
    <source>
        <strain evidence="16 17">KCTC 52919</strain>
    </source>
</reference>
<evidence type="ECO:0000256" key="1">
    <source>
        <dbReference type="ARBA" id="ARBA00004496"/>
    </source>
</evidence>
<name>A0A6L9MBZ6_9HYPH</name>
<sequence length="6931" mass="725456">MARRPPREPIAIIGLGLRLPGADSLDGFWNHLAAGRSLIAEVPAGRFDPATVTAEAGKGAGRVCGGFVDDADCFDASLFGISPREAAWMDPQQRFALEMAWHAIEDSGYRAADLAGSRTGVYMGVCHWDYAELLEKYLARVDAYTPTGIAFSIIANRISHFFDFHGPSITNDTACAASMTALYQAVRALQEGDCDMALAGGVNLIWSPNHFVAFAKAGMLSKNGEAKAFDDRADGYVRGEGGAVLLLKPLSKALADDDPIHALVRGVGVNHGGRTNSLTVTSPAAQAELIAGVIRVAGVGPQTISYVEAHGPGTPLGDPIEIAGLKQAFAALAAEAGVTLPPDSCGIGSVKTNIGHLEGAAGVAGIVKVLAALRHGRLPANVGFGQLNRLIDLSETPFRIQSEATDWPSAAGEPRRACVSSFGFGGSNGHVLLEEPPATLVETDAGSVLSWHVIPISSATEDGLPAYAARLLNFIEGHDDTAIADLARTFQTGRTAMPVRRAFVARDAENLAEALRAFLADPAGPLQELPAGDLDGAKAQDLARRFVAGEEVDWAANGQAVGRRIAAPLYPFARERHWMDLSTGTKDQDAVRHPLVHRNVSGLDGAGFETRLSADMFVLADHHVGGIAVLPGVACLEMARAAASMAGALAGAACAIETIVWSRPIQAPQGQGVVIETRLNRAPDGGIGFAIMAGEGATAASPNVQGMIRPLSEPGADRIDLAALKARIRQAVSTETCYARLGAGGVAHGPAFRALAQVSCGENEALALLKLPRRLLPTLDSLQLHPVLLDAAIQAWVAIGEAPPPGAAVPFACARIEVLGPCEATMWAHVRLRPGKGDATRRLDIDLVDGTGERRVIFHDLALRVIAPGAATITGAAASVPAAAGEEASPVVLARGAWQDAPLKGIEPATAARPRVLIAGWDDETAAALARRTGLPVEALDDVDGLGLAAATEILFACLHGVVGDVMRSRPREPVRLLVLARETLGPAATAPLAALLRTATLENPKIGGRLVALAGEACLDRLSALVLAEASAADTLTELRYEADNRRRAWMPWVDTWGPSGATYSADPAGVYWITGGLGGLGLIFAEWLVARGARTLILSGRRAAPEPAAEARLQKLRADGARVEYAACDLASEAATARFTARIARDYGPLKGIIHAAGVLDDGYILSQDVAAAASVFAPKIAGTVHLDRATRQAPLDFFVLCSSVASVFGNPGQAIYAGANAFMDGFAEARAADVSAGRAFGRTVAVAWALWRDGGMSVDAATLAAMQRRLGLSPMPSAAGLAALDALLTGTPTARTTVLYGGRTRIDAMIAGYGLPASGTPPVAPAQEPSGDAEALLQPTIEHVRAILADVLEMDAARIRVNQALSEYGLDSIAIVETTNRLEEALGPLSKTLLFEYVDLEAIAGHLVAEHAPALRLLLESDAGSLAAMEPPVADAPVAAQKAPPAAAAAAGAGDRVRSASIPVSAQAHAADGQDGPHDIAIIGLSLHVAGADDQQSFWQMLSEGQHGFEPVPAERWDNGALHHGERDVLGKTVVRTGAFLKDIDKFDPRYFRISQAEAELMSPEVRLFLQASVEAFEDAGYSRQTIARRHYGDVAVIVGSMTNEYDLYGFQNMLMRGALASGSYTGTVPNMVSYYYGLTGPSYFLDTMCSASATCVHEAVHMLRAGRCQMALAGGVSLLLHPQKLIATSQEHFTAKSAEVIRGYGLGAEGTILGEGVGAVVLKRLVDARRDGDRIYGVIIGTGISNAGARNGFTVPSPAQQAAAIDSALCDAGISAASIGYIEGHGSGTALGDPIEIKALTQVFRKATDGVQVCPIGTVKGNVAHLLAASGLAGIAKVLMQLKHGQLAPSLHAETLNPDIPFATSPFYVQRELSAWPRLVDDAGRAMPRRAGVTSIGAGGMNSHIVIEESPEPAPLPVADLPELLVFSGLDPARLRAVLQRFAAHLREGPPARLADLAYTLQVGRNELSCRLALVAADCADALAAIDAFLAGTPRPGTLYTPSILDADPPRDRAALETACDARDLGRVGAAWCAGAAVDWDRLAGGRALRRVSLPAYPFEKVRCWYQEAPDAPSVVHPMGARSKLHPFIGVNLSDAGGLRYRTPIHLAELRDYVFAENGRDAVLPMVVPEIMAAAVRIAGLGEGGRLADIVVEAATDWPNVRELTIRIEPGTGGHRIAIGTVGAAAEMRPWAHGTFLAPHDGCAVVDPEAIDVAGLRASADRTLGSVEIRAALKDRHLGFGPFLDSLDQAWFLPCGGLLASLRTDAPQQDHFKQDTRLPAPAWGAAFQALLLAMPDFTGSGPWSLDGAAFADGAVADVLCRPSGQGRLDILFLGEGGRVVAMLSGFAPAGKAMADAPASNPAIPEQQDASLGLLAGDLRQRAAAILKFAASDIGLREHFHDLGFDSISLARYAADVSLAHGIDLSPAIFFECEHIAALAAHLADRHGVVVAVAPEKPVGPVAARAAANPADRIAAPARPGPAGAGRPQTASWQEADDRIAIIGMAGRFPGSPDVESFFDHLLAGRDLTSDLPLYRYSPAYTARLREGGFALHGGFLDNVDRFDAAHFKISPVEAERMDPQQRLLLETAWRALEDAGLTPQDLPRDTGVFVGISALDYAALWRAEGLPVDGYLATGNSLAMAANRLSHQFDLGGPSQAVDTACSSSLIALLRARDALRLGQCSAAIVAGVNLCLSADGFEGPHLAGMLSPSGRCITFGAAADGYARGEGAAALLVKRLGDAELDGDRILAVVAGGAENHGGRSGALTAPNAKAQARLVTAAMAGIDPRSVSYVEAHGTGTGLGDPVEINGLRRAYETLLDGGEAGPQGIGLGAVKSNIGHLEAAAGLAAVIKIVMAMRRNLLPPTLHATPPNPHIDLAGSPFRLVTAPEAWLPAPDGSPRRAGVSSFGFGGANAHVVLESHDRPDRPGRAPLPPRAFATTRFWLPTAERGEPDRDTARFAPIWVPRDAEGPAFRGRRIVIGCGVGVAAVLGAEVEQLALGGADLGQDYTNAAVALLDLLRREIAAPGHDAVLIQLAVPAEGAGLVFAGLGAMLATASLEEPRIGTQLVEIPPGSAPHWVAGWLADAARDLAGSPCRYESGRRHVRAWQALDEVTPAHRWRDGGVYLVTGGMGGLGRIVAEDIARTARRPVIVLAGARPVDADRSAFLEQLRDLGAVTAYRQVDMADAALVDALVAQIVEVHGGLNGVVHAAGTLRDGFLVGKTADDLRAVLAPKIAGALALREACRGLDLDAFALFSSLAGAFGNEGQADYAAANGFLDGLARTSDGAILSIDWPLWRDGGMRVDEPTEAALFGRMGQRPLGREAGIGALHHSLAAGQPQVAVIAGDATLIEAFFAADGRPAASTPRSDHAVSTDLLPAVRAKLGALFGQVSGLAPEAIDPAAALENYGIDSLMITRLNAALGDNFAGLPKTLFFRHRTLAAVADHLLETQPAACQAWTDGREAMAGVAVTSAAGAALSGETQIAASAPANEPIAIIGMSGTYPDAPDLGVFWDNLVAGHDAVRELPPERWSLDDVFEPDPDEAVAQGKSYSKWGAFLDGFADFDPLFFKLSPREAAAMDPQERLFMTCAWQACEDAGYTPARLKSVCGDGTRADVGVFVGVTKTGYALHDPFRTESGATVRPTTSFAGIANRVSHLLDLSGPSLSVDTMCSSSLTAIHEACENLRAGRCAMAIAGGVNLYLHPATYVELSAARMLSPTGLCRSFGAGADGFVPGEGVGALLLKPLSRALADGDRIHALIRGSAVNHGGRTHGYTVPNPVAQRDVIRSALTRAGVDASAVSYVEAHGTGTDLGDPIEIDGLTEAFAADGAAPASCALGSVKSAIGHLEAAAGIAGVTKIVLQMKHRMLVPSLHAAAPNPAIDLASTPFVLQRQAGPWEGPRIAGVSSFGAGGANAHVVLEEWIEQPAKPAPDASAPRAQLFVLSARNPDRLNAAAARLLAFVRETGSKRTAAPDAVTAALCERLAEMLDVPACDIDPAEGFDALGLETAHLPMLTRWIAAEYGFTPDRSDVGLAGTTERLAAIIQAHAAPARGDGDLADIAYTLQVGREAMDCRLAIVAGTTAEMVGRLEAWLAGRNDDPAIVDNARRPLRRSLPGEGAGLDKLQQTWESGRLDTVADHWAQGGFVDWHALRHRDRARIVSLPTYPFETNRYWIPPGRPVANPAGSPDGPDDLTAAITVGAGNVALAAEIAALESAIAAILAPVLETVAHAPIAPGFRPWIAAAKDLCPTAADPSSLAEAWASWTALRQTGLAAAQMTLAEATLRALPDILTGRRRPTDVIFPEGRQTLVEATYKQNAVARRFSRTLAVAAASAVQAKRDLGRKLRILEIGAGTGGTSEPVFEALRPWQSLIGEYAYSDVSRAFLIHAERSYADRVPGLTTLLFDIEKPLADQAIDAGCYDLVIAANVLHATADIHRTLSHVRETMGPGGILLLNETAMPTLFTHVTFGLLEGWWRFADPERRIAGTPSLRQEMWREALAETGFGWLAGSSAAERALGQQVIAARATGAPGHDGAIPASVLRHSQASKKEAAPGGQVEDRAEPQTASSLRSLLLGALAETLNVAHAHIDVERSFADYGLDSILGAEFVHRLRKALSIDLDQTGLFDFASVERLEAFLTRQYPGVAARSAVRPEPEAALVAVPAPQPPCQTIGKERGREPIAIVGASGRFAGSETIEALWQHLSAGDDLVQPVTRFDLAPFYRDAEPGTYATHGSFIDGIDRFDPVFFGISGVEATYMDPQQRLFLEEAWKALENAGHAGEDMVGRRCGVFVGCAHGDYQELFDAQPPGQAFWGNTTSLIPARISYWLDLKGPAVAIDTACSSSLVAIHMACQSLWSGDSDMALAGGVFIQCSPRFFRYANAAKMLSPSGRCAAFGAGADGIVPGEAVGAVLLRPLAEALADGDTVLGVIVGSGVNQDGTTNGITAPSAASQEGLIRQVYAEFAIDPASIDLVEAHGTGTVLGDPIEHAALVRAFADGGSRDGPTYLGSVKSNIGHATTAAGIAGLAKVLSSLQHQTIPPTLHFGGGNPAIDFAGGPFTVNEVPVAWPAGAGRRRRAAVSSFGFGGTNAHLVVEEAGQAASIPEPRRTQLIVLSARSPEQLRAQAAALCQHLDGYPEILLEDVAFTLVAGRRHFAHRLAVVVDDRRGLVVALGAWLSGQPQTGVDVGEASGAGLDGLAAPAIADPQRRTDLQGLGRHFTAGGRLDAGALFPTPRRRVPLPTYPFAGRRFWVTASAPDQGDLAPSVPVGLGAGEPHGTGSEQESAAPAKRAGPIVRLAETGAIALARTPSVARAANVTLSPLVLSSQPGAIGVVERTGDDAGVRVLTLSGVWGRPMAEQLSAELVAAGSDAAVRAVVLGGDMDWRDRSGSAWDPEAIVTCAVPVVVAVRGTAAGQAAHLALLADFLVLGEDARLVDVPLPGSALTERLSARRLGTADPRAGNDLDAAALARANPGIAVVATEDVAATALSVARQMAEAPRLPLVLLKRHMRRDLLPVAEGLVLGLSEAAADTGLVPALIPSRRVPLASAVVELTLFDDGVVLLRMTERAGRNMFTPALMDGLEKAFATIPRLPEAKMVVLTGHETYFACGGTAEGLRDLQSGDSHFTDRQIYALPLACDLPVIGAMQGHGIGAGWALGMYCDTAFLATEAIYHSNYLWYGFTPGAGVTLVLPHRLGDDLGREVLFTAREYRGREIGARTRGVAVLPASEVLTAALDRAHAWARLPRDELLAKKARAARPLRAALGRALEQELAMHAETFIGNESVRARIAEKFGDAAEEAASCAPTASTSTSGTDLAGAVVASLAEALMIDKTDIAPGDSFVDLGLDSILAVTWIRQLNGRFGITLPATAVYAHPTVAALAAHVAGLVGDRPCEGAGADLPTPVAQTPPAAILPPQPGRSGRRAILRAGIVASLADDLMIDAAEIEDRAAFLELGLDSILAVTWIRGLNRRYGIDFPATVVYAHPSVGALVDHVMALLPQQETSDAVTAAPDAPAPAADRPVAGPAAAAESRPAPDDRLGSPAGADAIAIIGAAGKFPRAADLAAFWANLANGRDCIGEVPASRWEIDRFYDPDPQAPGKTYCKWMGALDGEAAFDARFFAITPLEAELMDPQQRLFLETAWHAIEDAAIDPLRLAGSRCGIYVSSGPSGYEDLIEERNTYSLLGSSGSVLAARIAYLLDLRGPCLSIDTACSSSLVALAQACVSLASGVCDMAIAGGACVLVGPNMFIDTAKVGMLSPQGRCFSFDGRADGFVPGEGVGAVLLKRLDDAMRDGDPIHAVIRGWGVNQDGRTNGITAPNPKAQTALLREVYDRFGIDPATIGLIECHGTGTRLGDPIEIEGLAGAFEGVPAGDRCAIGSVKSNVGHLLASAGIAGVLKAMLALENRQIPPSINWETLNDHIELANTPFTVGRDLTAWAAPAGSPRRAGVSAFGFSGTNAHVVLEESPRGATVGQKGPWIFVLSARERDRLVDYASTIERFVAARTDLDLGNLALTLQRGRTEYPERLAFVCSERATLLRALASVVAGEPVAEVHLSGPDRQAASIIGTDEESAALVSAWLRSGDREKLSKVARLWVAGLDVAWPPIAGASRIHVPGYPFARTEFWVESAQGPAAERPTAVPPASLLGGHPATGEIGRQVIRIEGDEAFLTTHTGGERRHMLGLFLPELARTALERFGGSPVHRLEQLVWGMPATINGRPRDLTVVVNADAEGLLYRVEADGSGLCHLGAAAPLAAAMPDRATLPLDETDWGGDAREDFARFSRLCAAASGPPTPEMAAVTVLRREGDTLTARLQWPRGVTPQGHLFDPFCLDAVWRLLTFRADRWSGSAPGAAQLAFPLRIAAMTGFAPLPDGAIVRICGEAGSSQGEASRVAVFNPQGRECLRLEGVRTLPLEACRDIPLDEEEPEWAT</sequence>
<evidence type="ECO:0000256" key="7">
    <source>
        <dbReference type="ARBA" id="ARBA00022737"/>
    </source>
</evidence>
<dbReference type="Pfam" id="PF14765">
    <property type="entry name" value="PS-DH"/>
    <property type="match status" value="1"/>
</dbReference>
<evidence type="ECO:0000256" key="10">
    <source>
        <dbReference type="ARBA" id="ARBA00054155"/>
    </source>
</evidence>
<dbReference type="GO" id="GO:0003857">
    <property type="term" value="F:(3S)-3-hydroxyacyl-CoA dehydrogenase (NAD+) activity"/>
    <property type="evidence" value="ECO:0007669"/>
    <property type="project" value="UniProtKB-EC"/>
</dbReference>
<dbReference type="InterPro" id="IPR020807">
    <property type="entry name" value="PKS_DH"/>
</dbReference>
<keyword evidence="6" id="KW-0808">Transferase</keyword>
<evidence type="ECO:0000256" key="5">
    <source>
        <dbReference type="ARBA" id="ARBA00022553"/>
    </source>
</evidence>
<dbReference type="Pfam" id="PF00109">
    <property type="entry name" value="ketoacyl-synt"/>
    <property type="match status" value="6"/>
</dbReference>
<dbReference type="PROSITE" id="PS52019">
    <property type="entry name" value="PKS_MFAS_DH"/>
    <property type="match status" value="1"/>
</dbReference>
<feature type="active site" description="Proton acceptor; for dehydratase activity" evidence="11">
    <location>
        <position position="622"/>
    </location>
</feature>
<dbReference type="InterPro" id="IPR001753">
    <property type="entry name" value="Enoyl-CoA_hydra/iso"/>
</dbReference>
<comment type="pathway">
    <text evidence="2">Antibiotic biosynthesis.</text>
</comment>
<dbReference type="PROSITE" id="PS00606">
    <property type="entry name" value="KS3_1"/>
    <property type="match status" value="3"/>
</dbReference>
<dbReference type="InterPro" id="IPR014030">
    <property type="entry name" value="Ketoacyl_synth_N"/>
</dbReference>
<dbReference type="RefSeq" id="WP_163042109.1">
    <property type="nucleotide sequence ID" value="NZ_JAAAMJ010000001.1"/>
</dbReference>
<dbReference type="CDD" id="cd06558">
    <property type="entry name" value="crotonase-like"/>
    <property type="match status" value="1"/>
</dbReference>
<evidence type="ECO:0000256" key="2">
    <source>
        <dbReference type="ARBA" id="ARBA00004792"/>
    </source>
</evidence>
<feature type="domain" description="Carrier" evidence="13">
    <location>
        <begin position="5922"/>
        <end position="5999"/>
    </location>
</feature>
<dbReference type="Proteomes" id="UP000476332">
    <property type="component" value="Unassembled WGS sequence"/>
</dbReference>
<dbReference type="InterPro" id="IPR029045">
    <property type="entry name" value="ClpP/crotonase-like_dom_sf"/>
</dbReference>
<dbReference type="GO" id="GO:0004315">
    <property type="term" value="F:3-oxoacyl-[acyl-carrier-protein] synthase activity"/>
    <property type="evidence" value="ECO:0007669"/>
    <property type="project" value="InterPro"/>
</dbReference>
<feature type="domain" description="Carrier" evidence="13">
    <location>
        <begin position="5812"/>
        <end position="5889"/>
    </location>
</feature>
<dbReference type="PANTHER" id="PTHR43775">
    <property type="entry name" value="FATTY ACID SYNTHASE"/>
    <property type="match status" value="1"/>
</dbReference>
<feature type="domain" description="Ketosynthase family 3 (KS3)" evidence="14">
    <location>
        <begin position="1480"/>
        <end position="1913"/>
    </location>
</feature>
<dbReference type="Gene3D" id="3.90.226.10">
    <property type="entry name" value="2-enoyl-CoA Hydratase, Chain A, domain 1"/>
    <property type="match status" value="2"/>
</dbReference>
<dbReference type="Gene3D" id="6.20.390.20">
    <property type="match status" value="1"/>
</dbReference>
<dbReference type="Gene3D" id="3.40.47.10">
    <property type="match status" value="6"/>
</dbReference>
<dbReference type="CDD" id="cd00833">
    <property type="entry name" value="PKS"/>
    <property type="match status" value="6"/>
</dbReference>
<dbReference type="CDD" id="cd02440">
    <property type="entry name" value="AdoMet_MTases"/>
    <property type="match status" value="1"/>
</dbReference>
<feature type="region of interest" description="Disordered" evidence="12">
    <location>
        <begin position="6006"/>
        <end position="6041"/>
    </location>
</feature>
<dbReference type="PANTHER" id="PTHR43775:SF37">
    <property type="entry name" value="SI:DKEY-61P9.11"/>
    <property type="match status" value="1"/>
</dbReference>
<feature type="region of interest" description="N-terminal hotdog fold" evidence="11">
    <location>
        <begin position="593"/>
        <end position="715"/>
    </location>
</feature>
<evidence type="ECO:0000256" key="9">
    <source>
        <dbReference type="ARBA" id="ARBA00049556"/>
    </source>
</evidence>
<dbReference type="Pfam" id="PF08659">
    <property type="entry name" value="KR"/>
    <property type="match status" value="2"/>
</dbReference>
<dbReference type="Pfam" id="PF16197">
    <property type="entry name" value="KAsynt_C_assoc"/>
    <property type="match status" value="2"/>
</dbReference>
<dbReference type="Gene3D" id="1.10.1240.100">
    <property type="match status" value="4"/>
</dbReference>
<dbReference type="InterPro" id="IPR032821">
    <property type="entry name" value="PKS_assoc"/>
</dbReference>
<dbReference type="InterPro" id="IPR020841">
    <property type="entry name" value="PKS_Beta-ketoAc_synthase_dom"/>
</dbReference>
<dbReference type="Gene3D" id="1.10.1200.10">
    <property type="entry name" value="ACP-like"/>
    <property type="match status" value="6"/>
</dbReference>
<dbReference type="Pfam" id="PF08242">
    <property type="entry name" value="Methyltransf_12"/>
    <property type="match status" value="1"/>
</dbReference>
<dbReference type="SMART" id="SM00823">
    <property type="entry name" value="PKS_PP"/>
    <property type="match status" value="7"/>
</dbReference>
<feature type="domain" description="Ketosynthase family 3 (KS3)" evidence="14">
    <location>
        <begin position="4680"/>
        <end position="5097"/>
    </location>
</feature>
<feature type="compositionally biased region" description="Low complexity" evidence="12">
    <location>
        <begin position="6006"/>
        <end position="6033"/>
    </location>
</feature>
<dbReference type="InterPro" id="IPR029063">
    <property type="entry name" value="SAM-dependent_MTases_sf"/>
</dbReference>
<dbReference type="InterPro" id="IPR036736">
    <property type="entry name" value="ACP-like_sf"/>
</dbReference>
<feature type="active site" description="Proton donor; for dehydratase activity" evidence="11">
    <location>
        <position position="790"/>
    </location>
</feature>
<feature type="region of interest" description="C-terminal hotdog fold" evidence="11">
    <location>
        <begin position="729"/>
        <end position="872"/>
    </location>
</feature>
<dbReference type="SMART" id="SM01294">
    <property type="entry name" value="PKS_PP_betabranch"/>
    <property type="match status" value="4"/>
</dbReference>
<feature type="domain" description="Carrier" evidence="13">
    <location>
        <begin position="4563"/>
        <end position="4644"/>
    </location>
</feature>
<dbReference type="SUPFAM" id="SSF53901">
    <property type="entry name" value="Thiolase-like"/>
    <property type="match status" value="6"/>
</dbReference>
<feature type="domain" description="Carrier" evidence="13">
    <location>
        <begin position="3381"/>
        <end position="3454"/>
    </location>
</feature>
<dbReference type="Pfam" id="PF02801">
    <property type="entry name" value="Ketoacyl-synt_C"/>
    <property type="match status" value="6"/>
</dbReference>
<keyword evidence="17" id="KW-1185">Reference proteome</keyword>
<dbReference type="SUPFAM" id="SSF52096">
    <property type="entry name" value="ClpP/crotonase"/>
    <property type="match status" value="2"/>
</dbReference>
<evidence type="ECO:0000256" key="8">
    <source>
        <dbReference type="ARBA" id="ARBA00023268"/>
    </source>
</evidence>
<dbReference type="EMBL" id="JAAAMJ010000001">
    <property type="protein sequence ID" value="NDV85374.1"/>
    <property type="molecule type" value="Genomic_DNA"/>
</dbReference>
<dbReference type="GO" id="GO:0005737">
    <property type="term" value="C:cytoplasm"/>
    <property type="evidence" value="ECO:0007669"/>
    <property type="project" value="UniProtKB-SubCell"/>
</dbReference>
<keyword evidence="4" id="KW-0963">Cytoplasm</keyword>
<keyword evidence="5" id="KW-0597">Phosphoprotein</keyword>
<dbReference type="PROSITE" id="PS50075">
    <property type="entry name" value="CARRIER"/>
    <property type="match status" value="6"/>
</dbReference>
<comment type="function">
    <text evidence="10">Involved in production of the polyketide antibiotic thailandamide.</text>
</comment>
<comment type="caution">
    <text evidence="16">The sequence shown here is derived from an EMBL/GenBank/DDBJ whole genome shotgun (WGS) entry which is preliminary data.</text>
</comment>
<keyword evidence="3" id="KW-0596">Phosphopantetheine</keyword>
<dbReference type="Gene3D" id="3.30.70.3290">
    <property type="match status" value="1"/>
</dbReference>
<dbReference type="InterPro" id="IPR049551">
    <property type="entry name" value="PKS_DH_C"/>
</dbReference>
<dbReference type="SUPFAM" id="SSF53335">
    <property type="entry name" value="S-adenosyl-L-methionine-dependent methyltransferases"/>
    <property type="match status" value="1"/>
</dbReference>
<feature type="region of interest" description="Disordered" evidence="12">
    <location>
        <begin position="5263"/>
        <end position="5292"/>
    </location>
</feature>
<dbReference type="InterPro" id="IPR018201">
    <property type="entry name" value="Ketoacyl_synth_AS"/>
</dbReference>
<feature type="domain" description="Ketosynthase family 3 (KS3)" evidence="14">
    <location>
        <begin position="3494"/>
        <end position="3924"/>
    </location>
</feature>
<evidence type="ECO:0000256" key="4">
    <source>
        <dbReference type="ARBA" id="ARBA00022490"/>
    </source>
</evidence>
<dbReference type="InterPro" id="IPR049900">
    <property type="entry name" value="PKS_mFAS_DH"/>
</dbReference>